<dbReference type="InterPro" id="IPR011051">
    <property type="entry name" value="RmlC_Cupin_sf"/>
</dbReference>
<dbReference type="InterPro" id="IPR001538">
    <property type="entry name" value="Man6P_isomerase-2_C"/>
</dbReference>
<sequence length="122" mass="13913">MTRLTGIVEKGWGFENIWATNDKYCAKLMNFKEGARFSMHFHAEKMETWYVLNGIFEVEVLHTNDASISSKMLYPGQVHHNDPLVPHRLICHTAGTILEVSTPDSVEDNYRVMPGDSQKTLS</sequence>
<dbReference type="GO" id="GO:0005976">
    <property type="term" value="P:polysaccharide metabolic process"/>
    <property type="evidence" value="ECO:0007669"/>
    <property type="project" value="InterPro"/>
</dbReference>
<evidence type="ECO:0000259" key="1">
    <source>
        <dbReference type="Pfam" id="PF01050"/>
    </source>
</evidence>
<reference evidence="2" key="1">
    <citation type="submission" date="2020-04" db="EMBL/GenBank/DDBJ databases">
        <authorList>
            <person name="Chiriac C."/>
            <person name="Salcher M."/>
            <person name="Ghai R."/>
            <person name="Kavagutti S V."/>
        </authorList>
    </citation>
    <scope>NUCLEOTIDE SEQUENCE</scope>
</reference>
<gene>
    <name evidence="2" type="ORF">UFOVP273_54</name>
</gene>
<name>A0A6J5LN08_9CAUD</name>
<accession>A0A6J5LN08</accession>
<dbReference type="GO" id="GO:0016779">
    <property type="term" value="F:nucleotidyltransferase activity"/>
    <property type="evidence" value="ECO:0007669"/>
    <property type="project" value="InterPro"/>
</dbReference>
<dbReference type="EMBL" id="LR796284">
    <property type="protein sequence ID" value="CAB4134407.1"/>
    <property type="molecule type" value="Genomic_DNA"/>
</dbReference>
<organism evidence="2">
    <name type="scientific">uncultured Caudovirales phage</name>
    <dbReference type="NCBI Taxonomy" id="2100421"/>
    <lineage>
        <taxon>Viruses</taxon>
        <taxon>Duplodnaviria</taxon>
        <taxon>Heunggongvirae</taxon>
        <taxon>Uroviricota</taxon>
        <taxon>Caudoviricetes</taxon>
        <taxon>Peduoviridae</taxon>
        <taxon>Maltschvirus</taxon>
        <taxon>Maltschvirus maltsch</taxon>
    </lineage>
</organism>
<dbReference type="Gene3D" id="2.60.120.10">
    <property type="entry name" value="Jelly Rolls"/>
    <property type="match status" value="1"/>
</dbReference>
<evidence type="ECO:0000313" key="2">
    <source>
        <dbReference type="EMBL" id="CAB4134407.1"/>
    </source>
</evidence>
<feature type="domain" description="Mannose-6-phosphate isomerase type II C-terminal" evidence="1">
    <location>
        <begin position="8"/>
        <end position="99"/>
    </location>
</feature>
<protein>
    <submittedName>
        <fullName evidence="2">Mannose-6-phosphate isomerase, type II, C-terminal</fullName>
    </submittedName>
</protein>
<dbReference type="InterPro" id="IPR014710">
    <property type="entry name" value="RmlC-like_jellyroll"/>
</dbReference>
<dbReference type="Pfam" id="PF01050">
    <property type="entry name" value="MannoseP_isomer"/>
    <property type="match status" value="1"/>
</dbReference>
<dbReference type="SUPFAM" id="SSF51182">
    <property type="entry name" value="RmlC-like cupins"/>
    <property type="match status" value="1"/>
</dbReference>
<proteinExistence type="predicted"/>
<keyword evidence="2" id="KW-0413">Isomerase</keyword>
<dbReference type="GO" id="GO:0016853">
    <property type="term" value="F:isomerase activity"/>
    <property type="evidence" value="ECO:0007669"/>
    <property type="project" value="UniProtKB-KW"/>
</dbReference>